<comment type="caution">
    <text evidence="1">The sequence shown here is derived from an EMBL/GenBank/DDBJ whole genome shotgun (WGS) entry which is preliminary data.</text>
</comment>
<gene>
    <name evidence="1" type="ORF">C8P69_12514</name>
</gene>
<reference evidence="1 2" key="1">
    <citation type="submission" date="2018-04" db="EMBL/GenBank/DDBJ databases">
        <title>Genomic Encyclopedia of Archaeal and Bacterial Type Strains, Phase II (KMG-II): from individual species to whole genera.</title>
        <authorList>
            <person name="Goeker M."/>
        </authorList>
    </citation>
    <scope>NUCLEOTIDE SEQUENCE [LARGE SCALE GENOMIC DNA]</scope>
    <source>
        <strain evidence="1 2">DSM 25521</strain>
    </source>
</reference>
<accession>A0A2T4YWF2</accession>
<evidence type="ECO:0000313" key="1">
    <source>
        <dbReference type="EMBL" id="PTM48451.1"/>
    </source>
</evidence>
<dbReference type="OrthoDB" id="8059310at2"/>
<dbReference type="Gene3D" id="3.30.559.10">
    <property type="entry name" value="Chloramphenicol acetyltransferase-like domain"/>
    <property type="match status" value="1"/>
</dbReference>
<dbReference type="RefSeq" id="WP_146167424.1">
    <property type="nucleotide sequence ID" value="NZ_PZZL01000025.1"/>
</dbReference>
<dbReference type="Proteomes" id="UP000241808">
    <property type="component" value="Unassembled WGS sequence"/>
</dbReference>
<keyword evidence="2" id="KW-1185">Reference proteome</keyword>
<protein>
    <recommendedName>
        <fullName evidence="3">2-oxoacid dehydrogenase/acyltransferase catalytic subunit</fullName>
    </recommendedName>
</protein>
<proteinExistence type="predicted"/>
<sequence>MPNSRIELSPGRRFMADLSWLALKVPTSVLKRTIDLGPLSEARAASAESVPWPLIVAKAYGLTSRDHAFLRRSYVPWPHAHLSEAPYSIATVMVWRVWGGDSAALFARIIEPEAKPLVGLAAELRAAVETPIEEFHSFRALRILDRLPRFVRRIAWWYAFNSGFQRPRFFGTFGVTILGQRGLTHLVPLAPVTSAITVGPIGASGAADVTVAFDHRVMDGVHVADALDAFENHLNGPILAELRALAS</sequence>
<dbReference type="InterPro" id="IPR023213">
    <property type="entry name" value="CAT-like_dom_sf"/>
</dbReference>
<dbReference type="EMBL" id="PZZL01000025">
    <property type="protein sequence ID" value="PTM48451.1"/>
    <property type="molecule type" value="Genomic_DNA"/>
</dbReference>
<evidence type="ECO:0008006" key="3">
    <source>
        <dbReference type="Google" id="ProtNLM"/>
    </source>
</evidence>
<dbReference type="SUPFAM" id="SSF52777">
    <property type="entry name" value="CoA-dependent acyltransferases"/>
    <property type="match status" value="1"/>
</dbReference>
<name>A0A2T4YWF2_9HYPH</name>
<dbReference type="AlphaFoldDB" id="A0A2T4YWF2"/>
<organism evidence="1 2">
    <name type="scientific">Phreatobacter oligotrophus</name>
    <dbReference type="NCBI Taxonomy" id="1122261"/>
    <lineage>
        <taxon>Bacteria</taxon>
        <taxon>Pseudomonadati</taxon>
        <taxon>Pseudomonadota</taxon>
        <taxon>Alphaproteobacteria</taxon>
        <taxon>Hyphomicrobiales</taxon>
        <taxon>Phreatobacteraceae</taxon>
        <taxon>Phreatobacter</taxon>
    </lineage>
</organism>
<evidence type="ECO:0000313" key="2">
    <source>
        <dbReference type="Proteomes" id="UP000241808"/>
    </source>
</evidence>